<dbReference type="GeneTree" id="ENSGT00950000182996"/>
<keyword evidence="5 10" id="KW-0547">Nucleotide-binding</keyword>
<feature type="domain" description="Protein kinase" evidence="15">
    <location>
        <begin position="27"/>
        <end position="275"/>
    </location>
</feature>
<dbReference type="InterPro" id="IPR017348">
    <property type="entry name" value="PIM1/2/3"/>
</dbReference>
<dbReference type="PANTHER" id="PTHR22984:SF11">
    <property type="entry name" value="AURORA KINASE-RELATED"/>
    <property type="match status" value="1"/>
</dbReference>
<feature type="compositionally biased region" description="Low complexity" evidence="14">
    <location>
        <begin position="8"/>
        <end position="20"/>
    </location>
</feature>
<dbReference type="PANTHER" id="PTHR22984">
    <property type="entry name" value="SERINE/THREONINE-PROTEIN KINASE PIM"/>
    <property type="match status" value="1"/>
</dbReference>
<dbReference type="GO" id="GO:0005524">
    <property type="term" value="F:ATP binding"/>
    <property type="evidence" value="ECO:0007669"/>
    <property type="project" value="UniProtKB-UniRule"/>
</dbReference>
<dbReference type="SUPFAM" id="SSF56112">
    <property type="entry name" value="Protein kinase-like (PK-like)"/>
    <property type="match status" value="1"/>
</dbReference>
<dbReference type="InterPro" id="IPR017441">
    <property type="entry name" value="Protein_kinase_ATP_BS"/>
</dbReference>
<dbReference type="GO" id="GO:0043066">
    <property type="term" value="P:negative regulation of apoptotic process"/>
    <property type="evidence" value="ECO:0007669"/>
    <property type="project" value="UniProtKB-UniRule"/>
</dbReference>
<feature type="binding site" evidence="12">
    <location>
        <position position="119"/>
    </location>
    <ligand>
        <name>ATP</name>
        <dbReference type="ChEBI" id="CHEBI:30616"/>
    </ligand>
</feature>
<keyword evidence="6 10" id="KW-0418">Kinase</keyword>
<evidence type="ECO:0000313" key="17">
    <source>
        <dbReference type="Proteomes" id="UP000261540"/>
    </source>
</evidence>
<evidence type="ECO:0000256" key="9">
    <source>
        <dbReference type="ARBA" id="ARBA00048679"/>
    </source>
</evidence>
<dbReference type="InterPro" id="IPR051138">
    <property type="entry name" value="PIM_Ser/Thr_kinase"/>
</dbReference>
<protein>
    <recommendedName>
        <fullName evidence="10">Serine/threonine-protein kinase</fullName>
        <ecNumber evidence="10">2.7.11.1</ecNumber>
    </recommendedName>
</protein>
<dbReference type="InterPro" id="IPR000719">
    <property type="entry name" value="Prot_kinase_dom"/>
</dbReference>
<dbReference type="PROSITE" id="PS50011">
    <property type="entry name" value="PROTEIN_KINASE_DOM"/>
    <property type="match status" value="1"/>
</dbReference>
<dbReference type="AlphaFoldDB" id="A0A3B3S1U1"/>
<feature type="binding site" evidence="12 13">
    <location>
        <position position="56"/>
    </location>
    <ligand>
        <name>ATP</name>
        <dbReference type="ChEBI" id="CHEBI:30616"/>
    </ligand>
</feature>
<dbReference type="PIRSF" id="PIRSF037993">
    <property type="entry name" value="STPK_Pim-1"/>
    <property type="match status" value="1"/>
</dbReference>
<evidence type="ECO:0000256" key="12">
    <source>
        <dbReference type="PIRSR" id="PIRSR037993-2"/>
    </source>
</evidence>
<organism evidence="16 17">
    <name type="scientific">Paramormyrops kingsleyae</name>
    <dbReference type="NCBI Taxonomy" id="1676925"/>
    <lineage>
        <taxon>Eukaryota</taxon>
        <taxon>Metazoa</taxon>
        <taxon>Chordata</taxon>
        <taxon>Craniata</taxon>
        <taxon>Vertebrata</taxon>
        <taxon>Euteleostomi</taxon>
        <taxon>Actinopterygii</taxon>
        <taxon>Neopterygii</taxon>
        <taxon>Teleostei</taxon>
        <taxon>Osteoglossocephala</taxon>
        <taxon>Osteoglossomorpha</taxon>
        <taxon>Osteoglossiformes</taxon>
        <taxon>Mormyridae</taxon>
        <taxon>Paramormyrops</taxon>
    </lineage>
</organism>
<feature type="active site" description="Proton acceptor" evidence="11">
    <location>
        <position position="159"/>
    </location>
</feature>
<comment type="similarity">
    <text evidence="1 10">Belongs to the protein kinase superfamily. CAMK Ser/Thr protein kinase family. PIM subfamily.</text>
</comment>
<dbReference type="Gene3D" id="3.30.200.20">
    <property type="entry name" value="Phosphorylase Kinase, domain 1"/>
    <property type="match status" value="1"/>
</dbReference>
<evidence type="ECO:0000313" key="16">
    <source>
        <dbReference type="Ensembl" id="ENSPKIP00000024694.1"/>
    </source>
</evidence>
<evidence type="ECO:0000256" key="6">
    <source>
        <dbReference type="ARBA" id="ARBA00022777"/>
    </source>
</evidence>
<evidence type="ECO:0000259" key="15">
    <source>
        <dbReference type="PROSITE" id="PS50011"/>
    </source>
</evidence>
<comment type="catalytic activity">
    <reaction evidence="8 10">
        <text>L-threonyl-[protein] + ATP = O-phospho-L-threonyl-[protein] + ADP + H(+)</text>
        <dbReference type="Rhea" id="RHEA:46608"/>
        <dbReference type="Rhea" id="RHEA-COMP:11060"/>
        <dbReference type="Rhea" id="RHEA-COMP:11605"/>
        <dbReference type="ChEBI" id="CHEBI:15378"/>
        <dbReference type="ChEBI" id="CHEBI:30013"/>
        <dbReference type="ChEBI" id="CHEBI:30616"/>
        <dbReference type="ChEBI" id="CHEBI:61977"/>
        <dbReference type="ChEBI" id="CHEBI:456216"/>
        <dbReference type="EC" id="2.7.11.1"/>
    </reaction>
</comment>
<dbReference type="GO" id="GO:0106310">
    <property type="term" value="F:protein serine kinase activity"/>
    <property type="evidence" value="ECO:0007669"/>
    <property type="project" value="UniProtKB-UniRule"/>
</dbReference>
<dbReference type="GO" id="GO:0005737">
    <property type="term" value="C:cytoplasm"/>
    <property type="evidence" value="ECO:0007669"/>
    <property type="project" value="UniProtKB-UniRule"/>
</dbReference>
<dbReference type="Pfam" id="PF00069">
    <property type="entry name" value="Pkinase"/>
    <property type="match status" value="1"/>
</dbReference>
<dbReference type="EC" id="2.7.11.1" evidence="10"/>
<evidence type="ECO:0000256" key="7">
    <source>
        <dbReference type="ARBA" id="ARBA00022840"/>
    </source>
</evidence>
<dbReference type="Ensembl" id="ENSPKIT00000005408.1">
    <property type="protein sequence ID" value="ENSPKIP00000024694.1"/>
    <property type="gene ID" value="ENSPKIG00000007847.1"/>
</dbReference>
<evidence type="ECO:0000256" key="5">
    <source>
        <dbReference type="ARBA" id="ARBA00022741"/>
    </source>
</evidence>
<feature type="region of interest" description="Disordered" evidence="14">
    <location>
        <begin position="1"/>
        <end position="22"/>
    </location>
</feature>
<evidence type="ECO:0000256" key="3">
    <source>
        <dbReference type="ARBA" id="ARBA00022553"/>
    </source>
</evidence>
<evidence type="ECO:0000256" key="10">
    <source>
        <dbReference type="PIRNR" id="PIRNR037993"/>
    </source>
</evidence>
<dbReference type="Proteomes" id="UP000261540">
    <property type="component" value="Unplaced"/>
</dbReference>
<evidence type="ECO:0000256" key="14">
    <source>
        <dbReference type="SAM" id="MobiDB-lite"/>
    </source>
</evidence>
<accession>A0A3B3S1U1</accession>
<reference evidence="16" key="2">
    <citation type="submission" date="2025-09" db="UniProtKB">
        <authorList>
            <consortium name="Ensembl"/>
        </authorList>
    </citation>
    <scope>IDENTIFICATION</scope>
</reference>
<keyword evidence="7 10" id="KW-0067">ATP-binding</keyword>
<evidence type="ECO:0000256" key="13">
    <source>
        <dbReference type="PROSITE-ProRule" id="PRU10141"/>
    </source>
</evidence>
<comment type="function">
    <text evidence="10">Proto-oncogene with serine/threonine kinase activity involved in cell survival and cell proliferation.</text>
</comment>
<evidence type="ECO:0000256" key="4">
    <source>
        <dbReference type="ARBA" id="ARBA00022679"/>
    </source>
</evidence>
<keyword evidence="17" id="KW-1185">Reference proteome</keyword>
<evidence type="ECO:0000256" key="1">
    <source>
        <dbReference type="ARBA" id="ARBA00005505"/>
    </source>
</evidence>
<keyword evidence="4 10" id="KW-0808">Transferase</keyword>
<dbReference type="GO" id="GO:0007346">
    <property type="term" value="P:regulation of mitotic cell cycle"/>
    <property type="evidence" value="ECO:0007669"/>
    <property type="project" value="TreeGrafter"/>
</dbReference>
<feature type="binding site" evidence="12">
    <location>
        <position position="112"/>
    </location>
    <ligand>
        <name>ATP</name>
        <dbReference type="ChEBI" id="CHEBI:30616"/>
    </ligand>
</feature>
<dbReference type="Gene3D" id="1.10.510.10">
    <property type="entry name" value="Transferase(Phosphotransferase) domain 1"/>
    <property type="match status" value="1"/>
</dbReference>
<evidence type="ECO:0000256" key="8">
    <source>
        <dbReference type="ARBA" id="ARBA00047899"/>
    </source>
</evidence>
<evidence type="ECO:0000256" key="2">
    <source>
        <dbReference type="ARBA" id="ARBA00022527"/>
    </source>
</evidence>
<sequence length="279" mass="31355">MPSEAGRSTPSPKPTSSNPKEQLEDLYSKGALIGSGAFGNVYAGIRKKDGLPVAIKEILKEDMQEVDIPALGGKMPKEVALMMQLSIPPACPYIVEFIEWFEGPESHSIVMERPEPCQDLHHYSIDCGGSLSEEVAQLVLLQLLLALFHCEDRGLQHGDIQAPNLLIQTESLQVKLIDFGCGSFWKDSSDPKYWVLHQPLQSFLLHMDGVYTVLDISTMLFRLMCGTVPIWNQETGSLDFPRAVSEEFQDLMDWCFNPKRNNRPTLEQIASHPWLQKGW</sequence>
<keyword evidence="3" id="KW-0597">Phosphoprotein</keyword>
<proteinExistence type="inferred from homology"/>
<dbReference type="InterPro" id="IPR011009">
    <property type="entry name" value="Kinase-like_dom_sf"/>
</dbReference>
<comment type="catalytic activity">
    <reaction evidence="9 10">
        <text>L-seryl-[protein] + ATP = O-phospho-L-seryl-[protein] + ADP + H(+)</text>
        <dbReference type="Rhea" id="RHEA:17989"/>
        <dbReference type="Rhea" id="RHEA-COMP:9863"/>
        <dbReference type="Rhea" id="RHEA-COMP:11604"/>
        <dbReference type="ChEBI" id="CHEBI:15378"/>
        <dbReference type="ChEBI" id="CHEBI:29999"/>
        <dbReference type="ChEBI" id="CHEBI:30616"/>
        <dbReference type="ChEBI" id="CHEBI:83421"/>
        <dbReference type="ChEBI" id="CHEBI:456216"/>
        <dbReference type="EC" id="2.7.11.1"/>
    </reaction>
</comment>
<reference evidence="16" key="1">
    <citation type="submission" date="2025-08" db="UniProtKB">
        <authorList>
            <consortium name="Ensembl"/>
        </authorList>
    </citation>
    <scope>IDENTIFICATION</scope>
</reference>
<dbReference type="PROSITE" id="PS00107">
    <property type="entry name" value="PROTEIN_KINASE_ATP"/>
    <property type="match status" value="1"/>
</dbReference>
<dbReference type="GO" id="GO:0004674">
    <property type="term" value="F:protein serine/threonine kinase activity"/>
    <property type="evidence" value="ECO:0007669"/>
    <property type="project" value="UniProtKB-UniRule"/>
</dbReference>
<evidence type="ECO:0000256" key="11">
    <source>
        <dbReference type="PIRSR" id="PIRSR037993-1"/>
    </source>
</evidence>
<name>A0A3B3S1U1_9TELE</name>
<keyword evidence="2 10" id="KW-0723">Serine/threonine-protein kinase</keyword>